<dbReference type="InterPro" id="IPR052906">
    <property type="entry name" value="Type_IV_Methyl-Rstrct_Enzyme"/>
</dbReference>
<comment type="caution">
    <text evidence="2">The sequence shown here is derived from an EMBL/GenBank/DDBJ whole genome shotgun (WGS) entry which is preliminary data.</text>
</comment>
<feature type="domain" description="Restriction endonuclease type IV Mrr" evidence="1">
    <location>
        <begin position="21"/>
        <end position="129"/>
    </location>
</feature>
<keyword evidence="2" id="KW-0255">Endonuclease</keyword>
<accession>A0A9D2EQY5</accession>
<dbReference type="GO" id="GO:0003677">
    <property type="term" value="F:DNA binding"/>
    <property type="evidence" value="ECO:0007669"/>
    <property type="project" value="InterPro"/>
</dbReference>
<dbReference type="AlphaFoldDB" id="A0A9D2EQY5"/>
<dbReference type="GO" id="GO:0009307">
    <property type="term" value="P:DNA restriction-modification system"/>
    <property type="evidence" value="ECO:0007669"/>
    <property type="project" value="InterPro"/>
</dbReference>
<keyword evidence="2" id="KW-0540">Nuclease</keyword>
<evidence type="ECO:0000313" key="3">
    <source>
        <dbReference type="Proteomes" id="UP000824048"/>
    </source>
</evidence>
<evidence type="ECO:0000313" key="2">
    <source>
        <dbReference type="EMBL" id="HIZ42274.1"/>
    </source>
</evidence>
<dbReference type="InterPro" id="IPR011335">
    <property type="entry name" value="Restrct_endonuc-II-like"/>
</dbReference>
<dbReference type="Gene3D" id="3.40.1350.10">
    <property type="match status" value="1"/>
</dbReference>
<sequence>MDAVQPRRSIRCDTDTGVVMDTMEGHEFEYFCADLLQHNGFTDVEVTQASGDFGIDVLAQKDGVTYAIQCKCYADPVGNHAVQEALSGAQFYHCMVAVVMTNNYFTPAAIETAQRTNVLLWNRDKVLEMASSGNR</sequence>
<dbReference type="InterPro" id="IPR007560">
    <property type="entry name" value="Restrct_endonuc_IV_Mrr"/>
</dbReference>
<keyword evidence="2" id="KW-0378">Hydrolase</keyword>
<dbReference type="PANTHER" id="PTHR30015">
    <property type="entry name" value="MRR RESTRICTION SYSTEM PROTEIN"/>
    <property type="match status" value="1"/>
</dbReference>
<reference evidence="2" key="1">
    <citation type="journal article" date="2021" name="PeerJ">
        <title>Extensive microbial diversity within the chicken gut microbiome revealed by metagenomics and culture.</title>
        <authorList>
            <person name="Gilroy R."/>
            <person name="Ravi A."/>
            <person name="Getino M."/>
            <person name="Pursley I."/>
            <person name="Horton D.L."/>
            <person name="Alikhan N.F."/>
            <person name="Baker D."/>
            <person name="Gharbi K."/>
            <person name="Hall N."/>
            <person name="Watson M."/>
            <person name="Adriaenssens E.M."/>
            <person name="Foster-Nyarko E."/>
            <person name="Jarju S."/>
            <person name="Secka A."/>
            <person name="Antonio M."/>
            <person name="Oren A."/>
            <person name="Chaudhuri R.R."/>
            <person name="La Ragione R."/>
            <person name="Hildebrand F."/>
            <person name="Pallen M.J."/>
        </authorList>
    </citation>
    <scope>NUCLEOTIDE SEQUENCE</scope>
    <source>
        <strain evidence="2">ChiSxjej1B13-11774</strain>
    </source>
</reference>
<dbReference type="Proteomes" id="UP000824048">
    <property type="component" value="Unassembled WGS sequence"/>
</dbReference>
<gene>
    <name evidence="2" type="ORF">H9811_06905</name>
</gene>
<dbReference type="SUPFAM" id="SSF52980">
    <property type="entry name" value="Restriction endonuclease-like"/>
    <property type="match status" value="1"/>
</dbReference>
<dbReference type="GO" id="GO:0015666">
    <property type="term" value="F:restriction endodeoxyribonuclease activity"/>
    <property type="evidence" value="ECO:0007669"/>
    <property type="project" value="TreeGrafter"/>
</dbReference>
<proteinExistence type="predicted"/>
<protein>
    <submittedName>
        <fullName evidence="2">Restriction endonuclease</fullName>
    </submittedName>
</protein>
<dbReference type="Pfam" id="PF04471">
    <property type="entry name" value="Mrr_cat"/>
    <property type="match status" value="1"/>
</dbReference>
<organism evidence="2 3">
    <name type="scientific">Candidatus Gemmiger excrementigallinarum</name>
    <dbReference type="NCBI Taxonomy" id="2838609"/>
    <lineage>
        <taxon>Bacteria</taxon>
        <taxon>Bacillati</taxon>
        <taxon>Bacillota</taxon>
        <taxon>Clostridia</taxon>
        <taxon>Eubacteriales</taxon>
        <taxon>Gemmiger</taxon>
    </lineage>
</organism>
<dbReference type="EMBL" id="DXBP01000045">
    <property type="protein sequence ID" value="HIZ42274.1"/>
    <property type="molecule type" value="Genomic_DNA"/>
</dbReference>
<reference evidence="2" key="2">
    <citation type="submission" date="2021-04" db="EMBL/GenBank/DDBJ databases">
        <authorList>
            <person name="Gilroy R."/>
        </authorList>
    </citation>
    <scope>NUCLEOTIDE SEQUENCE</scope>
    <source>
        <strain evidence="2">ChiSxjej1B13-11774</strain>
    </source>
</reference>
<dbReference type="InterPro" id="IPR011856">
    <property type="entry name" value="tRNA_endonuc-like_dom_sf"/>
</dbReference>
<dbReference type="PANTHER" id="PTHR30015:SF6">
    <property type="entry name" value="SLL1429 PROTEIN"/>
    <property type="match status" value="1"/>
</dbReference>
<name>A0A9D2EQY5_9FIRM</name>
<evidence type="ECO:0000259" key="1">
    <source>
        <dbReference type="Pfam" id="PF04471"/>
    </source>
</evidence>